<dbReference type="VEuPathDB" id="TriTrypDB:BSAL_92040"/>
<protein>
    <submittedName>
        <fullName evidence="2">Glycosyltransferase family 8, putative</fullName>
    </submittedName>
</protein>
<dbReference type="PANTHER" id="PTHR11183">
    <property type="entry name" value="GLYCOGENIN SUBFAMILY MEMBER"/>
    <property type="match status" value="1"/>
</dbReference>
<dbReference type="InterPro" id="IPR050587">
    <property type="entry name" value="GNT1/Glycosyltrans_8"/>
</dbReference>
<name>A0A0S4J4B5_BODSA</name>
<dbReference type="GO" id="GO:0016740">
    <property type="term" value="F:transferase activity"/>
    <property type="evidence" value="ECO:0007669"/>
    <property type="project" value="UniProtKB-KW"/>
</dbReference>
<dbReference type="Gene3D" id="3.90.550.10">
    <property type="entry name" value="Spore Coat Polysaccharide Biosynthesis Protein SpsA, Chain A"/>
    <property type="match status" value="1"/>
</dbReference>
<evidence type="ECO:0000256" key="1">
    <source>
        <dbReference type="SAM" id="MobiDB-lite"/>
    </source>
</evidence>
<dbReference type="EMBL" id="CYKH01001261">
    <property type="protein sequence ID" value="CUG86220.1"/>
    <property type="molecule type" value="Genomic_DNA"/>
</dbReference>
<accession>A0A0S4J4B5</accession>
<dbReference type="InterPro" id="IPR029044">
    <property type="entry name" value="Nucleotide-diphossugar_trans"/>
</dbReference>
<dbReference type="OrthoDB" id="2014201at2759"/>
<dbReference type="Proteomes" id="UP000051952">
    <property type="component" value="Unassembled WGS sequence"/>
</dbReference>
<reference evidence="3" key="1">
    <citation type="submission" date="2015-09" db="EMBL/GenBank/DDBJ databases">
        <authorList>
            <consortium name="Pathogen Informatics"/>
        </authorList>
    </citation>
    <scope>NUCLEOTIDE SEQUENCE [LARGE SCALE GENOMIC DNA]</scope>
    <source>
        <strain evidence="3">Lake Konstanz</strain>
    </source>
</reference>
<keyword evidence="3" id="KW-1185">Reference proteome</keyword>
<keyword evidence="2" id="KW-0808">Transferase</keyword>
<evidence type="ECO:0000313" key="3">
    <source>
        <dbReference type="Proteomes" id="UP000051952"/>
    </source>
</evidence>
<feature type="compositionally biased region" description="Low complexity" evidence="1">
    <location>
        <begin position="133"/>
        <end position="151"/>
    </location>
</feature>
<gene>
    <name evidence="2" type="ORF">BSAL_92040</name>
</gene>
<dbReference type="SUPFAM" id="SSF53448">
    <property type="entry name" value="Nucleotide-diphospho-sugar transferases"/>
    <property type="match status" value="1"/>
</dbReference>
<feature type="region of interest" description="Disordered" evidence="1">
    <location>
        <begin position="131"/>
        <end position="151"/>
    </location>
</feature>
<evidence type="ECO:0000313" key="2">
    <source>
        <dbReference type="EMBL" id="CUG86220.1"/>
    </source>
</evidence>
<proteinExistence type="predicted"/>
<dbReference type="AlphaFoldDB" id="A0A0S4J4B5"/>
<sequence>MKRTTVLFLAFVLFVVLNTIPWMLRLKGDRRSKHSAIIARNLGGVGDAALALSLEGGQSTTQNSKKQRIQLVSRDATTRTVRELMQEVNYSRKRLGKACDVLADNVTIDMDDPFRIGVVKEVIGMQQQRTIKSVNNSGSTSPESSSGSNTTTSNDRFAYVLMVSNHKYIDGAIVVADSLRSYSVLVQQGKCDVVLIVPEKINAVVLELLSVVFSRVLIVRSVDQFSPKSYYKTTFDKMYLYSLHEYQSVIFFDADSLIIGNPDKLFQKVSTVHPLTAVGGNDYFQTALLIVKPSREVFLDLYLEYRYGAFGYNQWRARDGILFRNCLMMMHDNIGHPVNSVFHFYGFIKPWFNKDAQYKSSKEKLTFDKQYLIWWERYETLHMKYFADFAIRDRLDPHAATAAGASYSYGETALQKKKAKGYLPLGVDSFDALSEVSPREYMWLQRFSGGSEYHRPTFRKYAELRNVSKLSSQVDGDQNDVAVIVSQKPSISCDEVCKQQVSSRSVCVERLLSHSMLNDCKYVQKGRLGTARCSSCAYDFDSRAAPFVKGKWIEGDAVGPDGKAGITVVGGVECFTNFLHEPLNMPVCNATAPGARRVCPCTR</sequence>
<organism evidence="2 3">
    <name type="scientific">Bodo saltans</name>
    <name type="common">Flagellated protozoan</name>
    <dbReference type="NCBI Taxonomy" id="75058"/>
    <lineage>
        <taxon>Eukaryota</taxon>
        <taxon>Discoba</taxon>
        <taxon>Euglenozoa</taxon>
        <taxon>Kinetoplastea</taxon>
        <taxon>Metakinetoplastina</taxon>
        <taxon>Eubodonida</taxon>
        <taxon>Bodonidae</taxon>
        <taxon>Bodo</taxon>
    </lineage>
</organism>